<dbReference type="Proteomes" id="UP001055057">
    <property type="component" value="Unassembled WGS sequence"/>
</dbReference>
<dbReference type="PANTHER" id="PTHR12526">
    <property type="entry name" value="GLYCOSYLTRANSFERASE"/>
    <property type="match status" value="1"/>
</dbReference>
<feature type="compositionally biased region" description="Basic and acidic residues" evidence="1">
    <location>
        <begin position="1"/>
        <end position="10"/>
    </location>
</feature>
<dbReference type="SUPFAM" id="SSF53756">
    <property type="entry name" value="UDP-Glycosyltransferase/glycogen phosphorylase"/>
    <property type="match status" value="1"/>
</dbReference>
<feature type="region of interest" description="Disordered" evidence="1">
    <location>
        <begin position="1"/>
        <end position="26"/>
    </location>
</feature>
<protein>
    <recommendedName>
        <fullName evidence="4">Glycosyltransferase</fullName>
    </recommendedName>
</protein>
<evidence type="ECO:0000313" key="2">
    <source>
        <dbReference type="EMBL" id="GJE61051.1"/>
    </source>
</evidence>
<reference evidence="2" key="2">
    <citation type="submission" date="2021-08" db="EMBL/GenBank/DDBJ databases">
        <authorList>
            <person name="Tani A."/>
            <person name="Ola A."/>
            <person name="Ogura Y."/>
            <person name="Katsura K."/>
            <person name="Hayashi T."/>
        </authorList>
    </citation>
    <scope>NUCLEOTIDE SEQUENCE</scope>
    <source>
        <strain evidence="2">DSM 23632</strain>
    </source>
</reference>
<dbReference type="RefSeq" id="WP_238183630.1">
    <property type="nucleotide sequence ID" value="NZ_BPRB01000184.1"/>
</dbReference>
<evidence type="ECO:0008006" key="4">
    <source>
        <dbReference type="Google" id="ProtNLM"/>
    </source>
</evidence>
<dbReference type="Gene3D" id="3.40.50.2000">
    <property type="entry name" value="Glycogen Phosphorylase B"/>
    <property type="match status" value="1"/>
</dbReference>
<accession>A0ABQ4U0S4</accession>
<organism evidence="2 3">
    <name type="scientific">Methylobacterium trifolii</name>
    <dbReference type="NCBI Taxonomy" id="1003092"/>
    <lineage>
        <taxon>Bacteria</taxon>
        <taxon>Pseudomonadati</taxon>
        <taxon>Pseudomonadota</taxon>
        <taxon>Alphaproteobacteria</taxon>
        <taxon>Hyphomicrobiales</taxon>
        <taxon>Methylobacteriaceae</taxon>
        <taxon>Methylobacterium</taxon>
    </lineage>
</organism>
<proteinExistence type="predicted"/>
<dbReference type="Pfam" id="PF13692">
    <property type="entry name" value="Glyco_trans_1_4"/>
    <property type="match status" value="1"/>
</dbReference>
<comment type="caution">
    <text evidence="2">The sequence shown here is derived from an EMBL/GenBank/DDBJ whole genome shotgun (WGS) entry which is preliminary data.</text>
</comment>
<reference evidence="2" key="1">
    <citation type="journal article" date="2021" name="Front. Microbiol.">
        <title>Comprehensive Comparative Genomics and Phenotyping of Methylobacterium Species.</title>
        <authorList>
            <person name="Alessa O."/>
            <person name="Ogura Y."/>
            <person name="Fujitani Y."/>
            <person name="Takami H."/>
            <person name="Hayashi T."/>
            <person name="Sahin N."/>
            <person name="Tani A."/>
        </authorList>
    </citation>
    <scope>NUCLEOTIDE SEQUENCE</scope>
    <source>
        <strain evidence="2">DSM 23632</strain>
    </source>
</reference>
<dbReference type="EMBL" id="BPRB01000184">
    <property type="protein sequence ID" value="GJE61051.1"/>
    <property type="molecule type" value="Genomic_DNA"/>
</dbReference>
<gene>
    <name evidence="2" type="ORF">MPOCJGCO_3172</name>
</gene>
<dbReference type="PANTHER" id="PTHR12526:SF636">
    <property type="entry name" value="BLL3647 PROTEIN"/>
    <property type="match status" value="1"/>
</dbReference>
<name>A0ABQ4U0S4_9HYPH</name>
<feature type="compositionally biased region" description="Basic and acidic residues" evidence="1">
    <location>
        <begin position="17"/>
        <end position="26"/>
    </location>
</feature>
<keyword evidence="3" id="KW-1185">Reference proteome</keyword>
<evidence type="ECO:0000256" key="1">
    <source>
        <dbReference type="SAM" id="MobiDB-lite"/>
    </source>
</evidence>
<evidence type="ECO:0000313" key="3">
    <source>
        <dbReference type="Proteomes" id="UP001055057"/>
    </source>
</evidence>
<sequence>MTERLQELATRDAAAPARDRRPGAGSRIDDPFRLRVLYVDDSVPHIDLGSGLPRANFIVNAMAQLGYVVTFYPVFEADGGADDPYRDLDASIEILEPSEDAGMRRLVEDGAGRYDVLWVSRPHNIDMVCRVLADAGTTARAFARSRVIFDSEAVFAVRDFIAGTMADGFGTGAALMRAIARETRNFGQADHVVTVSEAEGRLLSACGIGNVSVLGLALRRLGGKPPGFEGRGGFLFIGSLAQEDQPNVDSLEWLLREAWPALRLRLPEAVLTIVGEVAPAIRRRLSRPSVAVLGRVTDATALFDRARVCIAPTRYAAGIPHKVYEAVTRGVPLVLTPLLAEQVGWPEGTGYLTRDWRDPDAFAAAMALLHEDAPTWTRLQERGLAQVGADCEPSGYRAALRRLCEAPTFA</sequence>